<accession>V9D6C2</accession>
<evidence type="ECO:0000313" key="3">
    <source>
        <dbReference type="Proteomes" id="UP000030678"/>
    </source>
</evidence>
<reference evidence="2 3" key="1">
    <citation type="submission" date="2013-03" db="EMBL/GenBank/DDBJ databases">
        <title>The Genome Sequence of Cladophialophora carrionii CBS 160.54.</title>
        <authorList>
            <consortium name="The Broad Institute Genomics Platform"/>
            <person name="Cuomo C."/>
            <person name="de Hoog S."/>
            <person name="Gorbushina A."/>
            <person name="Walker B."/>
            <person name="Young S.K."/>
            <person name="Zeng Q."/>
            <person name="Gargeya S."/>
            <person name="Fitzgerald M."/>
            <person name="Haas B."/>
            <person name="Abouelleil A."/>
            <person name="Allen A.W."/>
            <person name="Alvarado L."/>
            <person name="Arachchi H.M."/>
            <person name="Berlin A.M."/>
            <person name="Chapman S.B."/>
            <person name="Gainer-Dewar J."/>
            <person name="Goldberg J."/>
            <person name="Griggs A."/>
            <person name="Gujja S."/>
            <person name="Hansen M."/>
            <person name="Howarth C."/>
            <person name="Imamovic A."/>
            <person name="Ireland A."/>
            <person name="Larimer J."/>
            <person name="McCowan C."/>
            <person name="Murphy C."/>
            <person name="Pearson M."/>
            <person name="Poon T.W."/>
            <person name="Priest M."/>
            <person name="Roberts A."/>
            <person name="Saif S."/>
            <person name="Shea T."/>
            <person name="Sisk P."/>
            <person name="Sykes S."/>
            <person name="Wortman J."/>
            <person name="Nusbaum C."/>
            <person name="Birren B."/>
        </authorList>
    </citation>
    <scope>NUCLEOTIDE SEQUENCE [LARGE SCALE GENOMIC DNA]</scope>
    <source>
        <strain evidence="2 3">CBS 160.54</strain>
    </source>
</reference>
<organism evidence="2 3">
    <name type="scientific">Cladophialophora carrionii CBS 160.54</name>
    <dbReference type="NCBI Taxonomy" id="1279043"/>
    <lineage>
        <taxon>Eukaryota</taxon>
        <taxon>Fungi</taxon>
        <taxon>Dikarya</taxon>
        <taxon>Ascomycota</taxon>
        <taxon>Pezizomycotina</taxon>
        <taxon>Eurotiomycetes</taxon>
        <taxon>Chaetothyriomycetidae</taxon>
        <taxon>Chaetothyriales</taxon>
        <taxon>Herpotrichiellaceae</taxon>
        <taxon>Cladophialophora</taxon>
    </lineage>
</organism>
<dbReference type="HOGENOM" id="CLU_025452_0_0_1"/>
<name>V9D6C2_9EURO</name>
<sequence>MAKGHKEPQLTFILQGGPSGRISGVNLSDVNAHVARVQHQRKRGPASPSSCSPAPRRPLTAYERIREKQQQQQQPVLTHVFSNRGQGEHNVPPPVVLAGNSDPFASTTIAVTASVNHLLIFTRDFILPANHGNEAALYGGKIHMHRYWRDNVRGLDDGRADGYAYLARSAAILAKIKPENETVLLALHYIGKATSKLRESMLEREDSQAHMWEVYALLAAEVAAHNFKAAAVHGRMLARLLQPEGKTLKAEPRLLMGALFQDMTRACLSLTRPSFDLDRWDAEHLPAHIIDEIAPESRDGPSALPFYEDLAPSLPRSFAALVIGVREWHHALGMGMLNKSLATLKVFTNAAMKIMLLSGHFLTRYLDRVELWSHFPSPELLVDACLALAAAYWVRRAVHDRMDAGSKLEEAGSWAFDMSLVVARRLRELDLKVEEQGQGLVKLGSEAAEDRLWWLFVGTMAERNVRLMPDCGDYKDYHGGRFVRLAREMGLTEWADLEHVLRMYLFVEPMGRKTKKWFLANVNASVNVRVDVTSGPGDKT</sequence>
<dbReference type="OrthoDB" id="4159995at2759"/>
<dbReference type="RefSeq" id="XP_008729066.1">
    <property type="nucleotide sequence ID" value="XM_008730844.1"/>
</dbReference>
<evidence type="ECO:0008006" key="4">
    <source>
        <dbReference type="Google" id="ProtNLM"/>
    </source>
</evidence>
<proteinExistence type="predicted"/>
<dbReference type="EMBL" id="KB822706">
    <property type="protein sequence ID" value="ETI22449.1"/>
    <property type="molecule type" value="Genomic_DNA"/>
</dbReference>
<dbReference type="AlphaFoldDB" id="V9D6C2"/>
<dbReference type="Proteomes" id="UP000030678">
    <property type="component" value="Unassembled WGS sequence"/>
</dbReference>
<gene>
    <name evidence="2" type="ORF">G647_06524</name>
</gene>
<dbReference type="GeneID" id="19985017"/>
<evidence type="ECO:0000256" key="1">
    <source>
        <dbReference type="SAM" id="MobiDB-lite"/>
    </source>
</evidence>
<evidence type="ECO:0000313" key="2">
    <source>
        <dbReference type="EMBL" id="ETI22449.1"/>
    </source>
</evidence>
<feature type="compositionally biased region" description="Low complexity" evidence="1">
    <location>
        <begin position="45"/>
        <end position="56"/>
    </location>
</feature>
<dbReference type="VEuPathDB" id="FungiDB:G647_06524"/>
<feature type="region of interest" description="Disordered" evidence="1">
    <location>
        <begin position="36"/>
        <end position="56"/>
    </location>
</feature>
<protein>
    <recommendedName>
        <fullName evidence="4">Transcription factor domain-containing protein</fullName>
    </recommendedName>
</protein>